<evidence type="ECO:0000313" key="1">
    <source>
        <dbReference type="EMBL" id="WLJ26064.1"/>
    </source>
</evidence>
<proteinExistence type="predicted"/>
<name>A0AA50AEY1_9VIRU</name>
<dbReference type="Gene3D" id="1.10.10.60">
    <property type="entry name" value="Homeodomain-like"/>
    <property type="match status" value="1"/>
</dbReference>
<accession>A0AA50AEY1</accession>
<organism evidence="1">
    <name type="scientific">Staphylococcus phage HS13</name>
    <dbReference type="NCBI Taxonomy" id="3056403"/>
    <lineage>
        <taxon>Viruses</taxon>
    </lineage>
</organism>
<reference evidence="1" key="1">
    <citation type="submission" date="2023-04" db="EMBL/GenBank/DDBJ databases">
        <title>The human skin virome in hidradenitis suppurativa patients.</title>
        <authorList>
            <person name="Jansen D."/>
        </authorList>
    </citation>
    <scope>NUCLEOTIDE SEQUENCE</scope>
    <source>
        <strain evidence="1">VC3_JansenPhageJ</strain>
    </source>
</reference>
<protein>
    <submittedName>
        <fullName evidence="1">Transposase</fullName>
    </submittedName>
</protein>
<sequence length="228" mass="26992">MTLIDKETLSDLYIKQNKTQSEIGRIYKCDRKNISYYLNKYDIKKSKQQTYSKHYKQKPTTQEILSLVDEGYLLKDIALKYNLSRGTITKILKESNINMRNHKGQTKKQSQFMKTDNPFKDESIKRKAIRRSHQSKDTNFKIKRDVFDEDMAFKDYAKKARAIAYKHYSKKIRKGFCIDHMYSVHDGYVNKVPLNIISKPDNLRIVSERDNAKKGKRSIISLEDLYKI</sequence>
<dbReference type="EMBL" id="OQ890321">
    <property type="protein sequence ID" value="WLJ26064.1"/>
    <property type="molecule type" value="Genomic_DNA"/>
</dbReference>